<evidence type="ECO:0000313" key="3">
    <source>
        <dbReference type="Proteomes" id="UP000234323"/>
    </source>
</evidence>
<dbReference type="VEuPathDB" id="FungiDB:RhiirA1_402713"/>
<feature type="compositionally biased region" description="Basic and acidic residues" evidence="1">
    <location>
        <begin position="586"/>
        <end position="595"/>
    </location>
</feature>
<organism evidence="2 3">
    <name type="scientific">Rhizophagus irregularis</name>
    <dbReference type="NCBI Taxonomy" id="588596"/>
    <lineage>
        <taxon>Eukaryota</taxon>
        <taxon>Fungi</taxon>
        <taxon>Fungi incertae sedis</taxon>
        <taxon>Mucoromycota</taxon>
        <taxon>Glomeromycotina</taxon>
        <taxon>Glomeromycetes</taxon>
        <taxon>Glomerales</taxon>
        <taxon>Glomeraceae</taxon>
        <taxon>Rhizophagus</taxon>
    </lineage>
</organism>
<gene>
    <name evidence="2" type="ORF">RhiirA4_549863</name>
</gene>
<dbReference type="VEuPathDB" id="FungiDB:RhiirFUN_000941"/>
<dbReference type="VEuPathDB" id="FungiDB:FUN_015187"/>
<dbReference type="Proteomes" id="UP000234323">
    <property type="component" value="Unassembled WGS sequence"/>
</dbReference>
<protein>
    <submittedName>
        <fullName evidence="2">Uncharacterized protein</fullName>
    </submittedName>
</protein>
<feature type="region of interest" description="Disordered" evidence="1">
    <location>
        <begin position="582"/>
        <end position="607"/>
    </location>
</feature>
<dbReference type="AlphaFoldDB" id="A0A2I1HGD2"/>
<proteinExistence type="predicted"/>
<keyword evidence="3" id="KW-1185">Reference proteome</keyword>
<evidence type="ECO:0000256" key="1">
    <source>
        <dbReference type="SAM" id="MobiDB-lite"/>
    </source>
</evidence>
<name>A0A2I1HGD2_9GLOM</name>
<reference evidence="2 3" key="1">
    <citation type="submission" date="2015-10" db="EMBL/GenBank/DDBJ databases">
        <title>Genome analyses suggest a sexual origin of heterokaryosis in a supposedly ancient asexual fungus.</title>
        <authorList>
            <person name="Ropars J."/>
            <person name="Sedzielewska K."/>
            <person name="Noel J."/>
            <person name="Charron P."/>
            <person name="Farinelli L."/>
            <person name="Marton T."/>
            <person name="Kruger M."/>
            <person name="Pelin A."/>
            <person name="Brachmann A."/>
            <person name="Corradi N."/>
        </authorList>
    </citation>
    <scope>NUCLEOTIDE SEQUENCE [LARGE SCALE GENOMIC DNA]</scope>
    <source>
        <strain evidence="2 3">A4</strain>
    </source>
</reference>
<comment type="caution">
    <text evidence="2">The sequence shown here is derived from an EMBL/GenBank/DDBJ whole genome shotgun (WGS) entry which is preliminary data.</text>
</comment>
<evidence type="ECO:0000313" key="2">
    <source>
        <dbReference type="EMBL" id="PKY57936.1"/>
    </source>
</evidence>
<sequence>MEVIEILDEEVYNANKDTQNIQILPINSDSSSDNETKMAYFTKNLGVSTVIYSTVPIEYPATSSDGVATVFSIQGWKDHMDAFNDCPFFGDIPVTKYVRGCRGIKHCSFANSDLINTEHCEVDFESNIYKQINKNNNRNDKEHCTYTIFLAAQDSHCKFKQNGITCSGQPKLIRLLEKETYKYRWIIGCTNYKPQEKWHRYIVVDTQQIDIDLLRKLFNGEAIMKTNIDQCSTSKSSRTKKCAYIYYCNGSVTQGKIVDKPCNVKMISFIPNDLQECPFVALICVRIHNHPPPPPERTPNNIKDNLQSMIKEAIENDDAVTSGSIIQGNMLKAYFNKETLQEIHIHVKGDINEFEINSYDDYHNLILSYCCIYTNVNTAEGYYRLFDVIKQLTGKPIQVKHIHGNGWSCIIGDFDMAQMKGLGLALHSLDTTREWEVHIMNIFKSCQVHFQRNLYNKHFSDPIKKKMISLLKATSKAELDQIFSDIEKFDEYGVNATINSSASLMYVEIWNRYENNTNTAEAAHSLVNRTGKQLKLLSAILRGRNLDERHLKIIEIQDFSAVPYTKQDKSQVKRQLLAINRKDKRNQKNNEDKNSLKRKSYSQPRLSKIQSIDENDYEFESDNLRSKKVNIEERNLHLELEIEERKMNLKERDIALRKAAAEVEAIEIANEKAKLALKFN</sequence>
<dbReference type="VEuPathDB" id="FungiDB:RhiirA1_469916"/>
<accession>A0A2I1HGD2</accession>
<dbReference type="EMBL" id="LLXI01002768">
    <property type="protein sequence ID" value="PKY57936.1"/>
    <property type="molecule type" value="Genomic_DNA"/>
</dbReference>